<keyword evidence="4" id="KW-0540">Nuclease</keyword>
<dbReference type="AlphaFoldDB" id="A0A8C2CC38"/>
<accession>A0A8C2CC38</accession>
<feature type="signal peptide" evidence="9">
    <location>
        <begin position="1"/>
        <end position="16"/>
    </location>
</feature>
<comment type="cofactor">
    <cofactor evidence="1">
        <name>a divalent metal cation</name>
        <dbReference type="ChEBI" id="CHEBI:60240"/>
    </cofactor>
</comment>
<keyword evidence="5" id="KW-0479">Metal-binding</keyword>
<name>A0A8C2CC38_CYPCA</name>
<organism evidence="11 12">
    <name type="scientific">Cyprinus carpio</name>
    <name type="common">Common carp</name>
    <dbReference type="NCBI Taxonomy" id="7962"/>
    <lineage>
        <taxon>Eukaryota</taxon>
        <taxon>Metazoa</taxon>
        <taxon>Chordata</taxon>
        <taxon>Craniata</taxon>
        <taxon>Vertebrata</taxon>
        <taxon>Euteleostomi</taxon>
        <taxon>Actinopterygii</taxon>
        <taxon>Neopterygii</taxon>
        <taxon>Teleostei</taxon>
        <taxon>Ostariophysi</taxon>
        <taxon>Cypriniformes</taxon>
        <taxon>Cyprinidae</taxon>
        <taxon>Cyprininae</taxon>
        <taxon>Cyprinus</taxon>
    </lineage>
</organism>
<feature type="domain" description="DDE Tnp4" evidence="10">
    <location>
        <begin position="161"/>
        <end position="211"/>
    </location>
</feature>
<dbReference type="Pfam" id="PF13359">
    <property type="entry name" value="DDE_Tnp_4"/>
    <property type="match status" value="2"/>
</dbReference>
<keyword evidence="9" id="KW-0732">Signal</keyword>
<dbReference type="GO" id="GO:0046872">
    <property type="term" value="F:metal ion binding"/>
    <property type="evidence" value="ECO:0007669"/>
    <property type="project" value="UniProtKB-KW"/>
</dbReference>
<dbReference type="GO" id="GO:0016787">
    <property type="term" value="F:hydrolase activity"/>
    <property type="evidence" value="ECO:0007669"/>
    <property type="project" value="UniProtKB-KW"/>
</dbReference>
<dbReference type="GO" id="GO:0005634">
    <property type="term" value="C:nucleus"/>
    <property type="evidence" value="ECO:0007669"/>
    <property type="project" value="UniProtKB-SubCell"/>
</dbReference>
<dbReference type="GO" id="GO:0004518">
    <property type="term" value="F:nuclease activity"/>
    <property type="evidence" value="ECO:0007669"/>
    <property type="project" value="UniProtKB-KW"/>
</dbReference>
<evidence type="ECO:0000256" key="6">
    <source>
        <dbReference type="ARBA" id="ARBA00022801"/>
    </source>
</evidence>
<comment type="similarity">
    <text evidence="3">Belongs to the HARBI1 family.</text>
</comment>
<evidence type="ECO:0000256" key="2">
    <source>
        <dbReference type="ARBA" id="ARBA00004123"/>
    </source>
</evidence>
<sequence>AFAVSLGSLLLPTASCTDSSASISHSTQSQSSKQRRIQRVDQAKNFMNGSSSTARLRKHSKLFPKPTEDMWRFIASKFWSKWNFPNSIGAIDGKHVNIVAPAHSGSLFFKFKKAFSIVLLALVDADYKFTFIQVGDFGRASDGGVYQNSSLGRGVEAKTLRIFNCRLSRARMVVECTFGILSSRWRVLHTRLNVKPENADYVVMATCILHNYLMNPSQNQRWLDEAEEIGNVLPPVRNMCGNRGSREAYNVRERFCTFFCSPEVRVSWQDQMV</sequence>
<dbReference type="PANTHER" id="PTHR22930">
    <property type="match status" value="1"/>
</dbReference>
<dbReference type="InterPro" id="IPR045249">
    <property type="entry name" value="HARBI1-like"/>
</dbReference>
<dbReference type="InterPro" id="IPR027806">
    <property type="entry name" value="HARBI1_dom"/>
</dbReference>
<evidence type="ECO:0000256" key="7">
    <source>
        <dbReference type="ARBA" id="ARBA00023242"/>
    </source>
</evidence>
<evidence type="ECO:0000256" key="4">
    <source>
        <dbReference type="ARBA" id="ARBA00022722"/>
    </source>
</evidence>
<keyword evidence="7" id="KW-0539">Nucleus</keyword>
<reference evidence="11" key="1">
    <citation type="submission" date="2025-08" db="UniProtKB">
        <authorList>
            <consortium name="Ensembl"/>
        </authorList>
    </citation>
    <scope>IDENTIFICATION</scope>
</reference>
<feature type="chain" id="PRO_5034647070" description="DDE Tnp4 domain-containing protein" evidence="9">
    <location>
        <begin position="17"/>
        <end position="273"/>
    </location>
</feature>
<evidence type="ECO:0000259" key="10">
    <source>
        <dbReference type="Pfam" id="PF13359"/>
    </source>
</evidence>
<evidence type="ECO:0000256" key="5">
    <source>
        <dbReference type="ARBA" id="ARBA00022723"/>
    </source>
</evidence>
<evidence type="ECO:0000256" key="8">
    <source>
        <dbReference type="SAM" id="MobiDB-lite"/>
    </source>
</evidence>
<evidence type="ECO:0000313" key="11">
    <source>
        <dbReference type="Ensembl" id="ENSCCRP00020010228.1"/>
    </source>
</evidence>
<evidence type="ECO:0000313" key="12">
    <source>
        <dbReference type="Proteomes" id="UP000694701"/>
    </source>
</evidence>
<evidence type="ECO:0000256" key="1">
    <source>
        <dbReference type="ARBA" id="ARBA00001968"/>
    </source>
</evidence>
<keyword evidence="6" id="KW-0378">Hydrolase</keyword>
<evidence type="ECO:0000256" key="3">
    <source>
        <dbReference type="ARBA" id="ARBA00006958"/>
    </source>
</evidence>
<feature type="compositionally biased region" description="Low complexity" evidence="8">
    <location>
        <begin position="16"/>
        <end position="32"/>
    </location>
</feature>
<feature type="domain" description="DDE Tnp4" evidence="10">
    <location>
        <begin position="91"/>
        <end position="156"/>
    </location>
</feature>
<dbReference type="Proteomes" id="UP000694701">
    <property type="component" value="Unplaced"/>
</dbReference>
<feature type="region of interest" description="Disordered" evidence="8">
    <location>
        <begin position="16"/>
        <end position="35"/>
    </location>
</feature>
<protein>
    <recommendedName>
        <fullName evidence="10">DDE Tnp4 domain-containing protein</fullName>
    </recommendedName>
</protein>
<comment type="subcellular location">
    <subcellularLocation>
        <location evidence="2">Nucleus</location>
    </subcellularLocation>
</comment>
<proteinExistence type="inferred from homology"/>
<evidence type="ECO:0000256" key="9">
    <source>
        <dbReference type="SAM" id="SignalP"/>
    </source>
</evidence>
<dbReference type="Ensembl" id="ENSCCRT00020011348.1">
    <property type="protein sequence ID" value="ENSCCRP00020010228.1"/>
    <property type="gene ID" value="ENSCCRG00020005225.1"/>
</dbReference>
<dbReference type="PANTHER" id="PTHR22930:SF269">
    <property type="entry name" value="NUCLEASE HARBI1-LIKE PROTEIN"/>
    <property type="match status" value="1"/>
</dbReference>